<dbReference type="EMBL" id="CP002551">
    <property type="protein sequence ID" value="ADZ10302.1"/>
    <property type="molecule type" value="Genomic_DNA"/>
</dbReference>
<evidence type="ECO:0000256" key="1">
    <source>
        <dbReference type="ARBA" id="ARBA00001911"/>
    </source>
</evidence>
<sequence length="325" mass="36619">MILIVGGAGYIGSHINKMLSENGYETVVFDNLSYGHEDFVKWGHFERGDLGNIESIRKVFKKYTIDSVMHFAAFAYVGESVVDPQKYYRNNVLNTLNLLQVMLEFDVKRLVFSSTCATYGNPVEIPITENHPQNPINPYGRGKLMVETVLDDYSRAYDLNYVSLRYFNAAGADPEAEVGENHNPETHLIPLILDAAIGKRENIQIFGTDYETEDGTCIRDYIHVTDLADAHLKALKYLEDGGKSDYFNLGNGSGFSVQEVIERARQITGKTIVAVESDRRPGDPPVLVGSSDKIRSVLNWKPKYNDISVIIETAWNWHIKNNDVE</sequence>
<evidence type="ECO:0000313" key="7">
    <source>
        <dbReference type="EMBL" id="ADZ10302.1"/>
    </source>
</evidence>
<dbReference type="EC" id="5.1.3.2" evidence="7"/>
<organism evidence="7 8">
    <name type="scientific">Methanobacterium lacus (strain AL-21)</name>
    <dbReference type="NCBI Taxonomy" id="877455"/>
    <lineage>
        <taxon>Archaea</taxon>
        <taxon>Methanobacteriati</taxon>
        <taxon>Methanobacteriota</taxon>
        <taxon>Methanomada group</taxon>
        <taxon>Methanobacteria</taxon>
        <taxon>Methanobacteriales</taxon>
        <taxon>Methanobacteriaceae</taxon>
        <taxon>Methanobacterium</taxon>
    </lineage>
</organism>
<gene>
    <name evidence="7" type="ordered locus">Metbo_2083</name>
</gene>
<protein>
    <submittedName>
        <fullName evidence="7">UDP-glucose 4-epimerase</fullName>
        <ecNumber evidence="7">5.1.3.2</ecNumber>
    </submittedName>
</protein>
<dbReference type="GO" id="GO:0033499">
    <property type="term" value="P:galactose catabolic process via UDP-galactose, Leloir pathway"/>
    <property type="evidence" value="ECO:0007669"/>
    <property type="project" value="TreeGrafter"/>
</dbReference>
<keyword evidence="8" id="KW-1185">Reference proteome</keyword>
<dbReference type="SUPFAM" id="SSF51735">
    <property type="entry name" value="NAD(P)-binding Rossmann-fold domains"/>
    <property type="match status" value="1"/>
</dbReference>
<keyword evidence="5" id="KW-0119">Carbohydrate metabolism</keyword>
<dbReference type="Pfam" id="PF01370">
    <property type="entry name" value="Epimerase"/>
    <property type="match status" value="1"/>
</dbReference>
<dbReference type="Proteomes" id="UP000007490">
    <property type="component" value="Chromosome"/>
</dbReference>
<dbReference type="KEGG" id="mel:Metbo_2083"/>
<keyword evidence="4 7" id="KW-0413">Isomerase</keyword>
<dbReference type="PANTHER" id="PTHR43725">
    <property type="entry name" value="UDP-GLUCOSE 4-EPIMERASE"/>
    <property type="match status" value="1"/>
</dbReference>
<dbReference type="HOGENOM" id="CLU_007383_1_10_2"/>
<dbReference type="InterPro" id="IPR001509">
    <property type="entry name" value="Epimerase_deHydtase"/>
</dbReference>
<dbReference type="CDD" id="cd05247">
    <property type="entry name" value="UDP_G4E_1_SDR_e"/>
    <property type="match status" value="1"/>
</dbReference>
<evidence type="ECO:0000256" key="5">
    <source>
        <dbReference type="ARBA" id="ARBA00023277"/>
    </source>
</evidence>
<reference evidence="7 8" key="2">
    <citation type="journal article" date="2014" name="Int. J. Syst. Evol. Microbiol.">
        <title>Methanobacterium paludis sp. nov. and a novel strain of Methanobacterium lacus isolated from northern peatlands.</title>
        <authorList>
            <person name="Cadillo-Quiroz H."/>
            <person name="Brauer S.L."/>
            <person name="Goodson N."/>
            <person name="Yavitt J.B."/>
            <person name="Zinder S.H."/>
        </authorList>
    </citation>
    <scope>NUCLEOTIDE SEQUENCE [LARGE SCALE GENOMIC DNA]</scope>
    <source>
        <strain evidence="7 8">AL-21</strain>
    </source>
</reference>
<dbReference type="Gene3D" id="3.90.25.10">
    <property type="entry name" value="UDP-galactose 4-epimerase, domain 1"/>
    <property type="match status" value="1"/>
</dbReference>
<accession>F0TBW0</accession>
<evidence type="ECO:0000313" key="8">
    <source>
        <dbReference type="Proteomes" id="UP000007490"/>
    </source>
</evidence>
<dbReference type="AlphaFoldDB" id="F0TBW0"/>
<comment type="cofactor">
    <cofactor evidence="1">
        <name>NAD(+)</name>
        <dbReference type="ChEBI" id="CHEBI:57540"/>
    </cofactor>
</comment>
<dbReference type="PANTHER" id="PTHR43725:SF53">
    <property type="entry name" value="UDP-ARABINOSE 4-EPIMERASE 1"/>
    <property type="match status" value="1"/>
</dbReference>
<evidence type="ECO:0000259" key="6">
    <source>
        <dbReference type="Pfam" id="PF01370"/>
    </source>
</evidence>
<dbReference type="GO" id="GO:0003978">
    <property type="term" value="F:UDP-glucose 4-epimerase activity"/>
    <property type="evidence" value="ECO:0007669"/>
    <property type="project" value="UniProtKB-EC"/>
</dbReference>
<dbReference type="Gene3D" id="3.40.50.720">
    <property type="entry name" value="NAD(P)-binding Rossmann-like Domain"/>
    <property type="match status" value="1"/>
</dbReference>
<comment type="similarity">
    <text evidence="2">Belongs to the NAD(P)-dependent epimerase/dehydratase family.</text>
</comment>
<dbReference type="STRING" id="877455.Metbo_2083"/>
<dbReference type="GeneID" id="10278545"/>
<proteinExistence type="inferred from homology"/>
<evidence type="ECO:0000256" key="3">
    <source>
        <dbReference type="ARBA" id="ARBA00023027"/>
    </source>
</evidence>
<evidence type="ECO:0000256" key="4">
    <source>
        <dbReference type="ARBA" id="ARBA00023235"/>
    </source>
</evidence>
<dbReference type="RefSeq" id="WP_013645653.1">
    <property type="nucleotide sequence ID" value="NC_015216.1"/>
</dbReference>
<dbReference type="InterPro" id="IPR005886">
    <property type="entry name" value="UDP_G4E"/>
</dbReference>
<dbReference type="NCBIfam" id="TIGR01179">
    <property type="entry name" value="galE"/>
    <property type="match status" value="1"/>
</dbReference>
<dbReference type="InterPro" id="IPR036291">
    <property type="entry name" value="NAD(P)-bd_dom_sf"/>
</dbReference>
<keyword evidence="3" id="KW-0520">NAD</keyword>
<name>F0TBW0_METLA</name>
<evidence type="ECO:0000256" key="2">
    <source>
        <dbReference type="ARBA" id="ARBA00007637"/>
    </source>
</evidence>
<feature type="domain" description="NAD-dependent epimerase/dehydratase" evidence="6">
    <location>
        <begin position="2"/>
        <end position="250"/>
    </location>
</feature>
<dbReference type="OrthoDB" id="4907at2157"/>
<dbReference type="eggNOG" id="arCOG01369">
    <property type="taxonomic scope" value="Archaea"/>
</dbReference>
<reference evidence="8" key="1">
    <citation type="submission" date="2011-02" db="EMBL/GenBank/DDBJ databases">
        <title>Complete sequence of Methanobacterium sp. AL-21.</title>
        <authorList>
            <consortium name="US DOE Joint Genome Institute"/>
            <person name="Lucas S."/>
            <person name="Copeland A."/>
            <person name="Lapidus A."/>
            <person name="Cheng J.-F."/>
            <person name="Goodwin L."/>
            <person name="Pitluck S."/>
            <person name="Chertkov O."/>
            <person name="Detter J.C."/>
            <person name="Han C."/>
            <person name="Tapia R."/>
            <person name="Land M."/>
            <person name="Hauser L."/>
            <person name="Kyrpides N."/>
            <person name="Ivanova N."/>
            <person name="Mikhailova N."/>
            <person name="Pagani I."/>
            <person name="Cadillo-Quiroz H."/>
            <person name="Imachi H."/>
            <person name="Zinder S."/>
            <person name="Liu W."/>
            <person name="Woyke T."/>
        </authorList>
    </citation>
    <scope>NUCLEOTIDE SEQUENCE [LARGE SCALE GENOMIC DNA]</scope>
    <source>
        <strain evidence="8">AL-21</strain>
    </source>
</reference>